<dbReference type="EMBL" id="DXDX01000148">
    <property type="protein sequence ID" value="HIY21882.1"/>
    <property type="molecule type" value="Genomic_DNA"/>
</dbReference>
<dbReference type="AlphaFoldDB" id="A0A9D1YA62"/>
<dbReference type="Pfam" id="PF18146">
    <property type="entry name" value="CinA_KH"/>
    <property type="match status" value="1"/>
</dbReference>
<reference evidence="3" key="1">
    <citation type="journal article" date="2021" name="PeerJ">
        <title>Extensive microbial diversity within the chicken gut microbiome revealed by metagenomics and culture.</title>
        <authorList>
            <person name="Gilroy R."/>
            <person name="Ravi A."/>
            <person name="Getino M."/>
            <person name="Pursley I."/>
            <person name="Horton D.L."/>
            <person name="Alikhan N.F."/>
            <person name="Baker D."/>
            <person name="Gharbi K."/>
            <person name="Hall N."/>
            <person name="Watson M."/>
            <person name="Adriaenssens E.M."/>
            <person name="Foster-Nyarko E."/>
            <person name="Jarju S."/>
            <person name="Secka A."/>
            <person name="Antonio M."/>
            <person name="Oren A."/>
            <person name="Chaudhuri R.R."/>
            <person name="La Ragione R."/>
            <person name="Hildebrand F."/>
            <person name="Pallen M.J."/>
        </authorList>
    </citation>
    <scope>NUCLEOTIDE SEQUENCE</scope>
    <source>
        <strain evidence="3">ChiBcec16_6824</strain>
    </source>
</reference>
<evidence type="ECO:0000259" key="2">
    <source>
        <dbReference type="SMART" id="SM00852"/>
    </source>
</evidence>
<dbReference type="InterPro" id="IPR036653">
    <property type="entry name" value="CinA-like_C"/>
</dbReference>
<dbReference type="Gene3D" id="3.90.950.20">
    <property type="entry name" value="CinA-like"/>
    <property type="match status" value="1"/>
</dbReference>
<dbReference type="Proteomes" id="UP000823868">
    <property type="component" value="Unassembled WGS sequence"/>
</dbReference>
<dbReference type="NCBIfam" id="TIGR00177">
    <property type="entry name" value="molyb_syn"/>
    <property type="match status" value="1"/>
</dbReference>
<accession>A0A9D1YA62</accession>
<dbReference type="NCBIfam" id="TIGR00200">
    <property type="entry name" value="cinA_nterm"/>
    <property type="match status" value="1"/>
</dbReference>
<dbReference type="PANTHER" id="PTHR13939:SF0">
    <property type="entry name" value="NMN AMIDOHYDROLASE-LIKE PROTEIN YFAY"/>
    <property type="match status" value="1"/>
</dbReference>
<dbReference type="Pfam" id="PF00994">
    <property type="entry name" value="MoCF_biosynth"/>
    <property type="match status" value="1"/>
</dbReference>
<dbReference type="Pfam" id="PF02464">
    <property type="entry name" value="CinA"/>
    <property type="match status" value="1"/>
</dbReference>
<dbReference type="PIRSF" id="PIRSF006728">
    <property type="entry name" value="CinA"/>
    <property type="match status" value="1"/>
</dbReference>
<evidence type="ECO:0000313" key="4">
    <source>
        <dbReference type="Proteomes" id="UP000823868"/>
    </source>
</evidence>
<dbReference type="InterPro" id="IPR036425">
    <property type="entry name" value="MoaB/Mog-like_dom_sf"/>
</dbReference>
<dbReference type="InterPro" id="IPR008135">
    <property type="entry name" value="Competence-induced_CinA"/>
</dbReference>
<evidence type="ECO:0000313" key="3">
    <source>
        <dbReference type="EMBL" id="HIY21882.1"/>
    </source>
</evidence>
<dbReference type="NCBIfam" id="NF001813">
    <property type="entry name" value="PRK00549.1"/>
    <property type="match status" value="1"/>
</dbReference>
<protein>
    <recommendedName>
        <fullName evidence="1">Putative competence-damage inducible protein</fullName>
    </recommendedName>
</protein>
<reference evidence="3" key="2">
    <citation type="submission" date="2021-04" db="EMBL/GenBank/DDBJ databases">
        <authorList>
            <person name="Gilroy R."/>
        </authorList>
    </citation>
    <scope>NUCLEOTIDE SEQUENCE</scope>
    <source>
        <strain evidence="3">ChiBcec16_6824</strain>
    </source>
</reference>
<dbReference type="SMART" id="SM00852">
    <property type="entry name" value="MoCF_biosynth"/>
    <property type="match status" value="1"/>
</dbReference>
<dbReference type="PANTHER" id="PTHR13939">
    <property type="entry name" value="NICOTINAMIDE-NUCLEOTIDE AMIDOHYDROLASE PNCC"/>
    <property type="match status" value="1"/>
</dbReference>
<feature type="domain" description="MoaB/Mog" evidence="2">
    <location>
        <begin position="6"/>
        <end position="173"/>
    </location>
</feature>
<dbReference type="SUPFAM" id="SSF53218">
    <property type="entry name" value="Molybdenum cofactor biosynthesis proteins"/>
    <property type="match status" value="1"/>
</dbReference>
<evidence type="ECO:0000256" key="1">
    <source>
        <dbReference type="HAMAP-Rule" id="MF_00226"/>
    </source>
</evidence>
<dbReference type="SUPFAM" id="SSF142433">
    <property type="entry name" value="CinA-like"/>
    <property type="match status" value="1"/>
</dbReference>
<proteinExistence type="inferred from homology"/>
<organism evidence="3 4">
    <name type="scientific">Candidatus Flavonifractor merdigallinarum</name>
    <dbReference type="NCBI Taxonomy" id="2838589"/>
    <lineage>
        <taxon>Bacteria</taxon>
        <taxon>Bacillati</taxon>
        <taxon>Bacillota</taxon>
        <taxon>Clostridia</taxon>
        <taxon>Eubacteriales</taxon>
        <taxon>Oscillospiraceae</taxon>
        <taxon>Flavonifractor</taxon>
    </lineage>
</organism>
<dbReference type="Gene3D" id="3.30.70.2860">
    <property type="match status" value="1"/>
</dbReference>
<dbReference type="InterPro" id="IPR008136">
    <property type="entry name" value="CinA_C"/>
</dbReference>
<comment type="caution">
    <text evidence="3">The sequence shown here is derived from an EMBL/GenBank/DDBJ whole genome shotgun (WGS) entry which is preliminary data.</text>
</comment>
<dbReference type="NCBIfam" id="TIGR00199">
    <property type="entry name" value="PncC_domain"/>
    <property type="match status" value="1"/>
</dbReference>
<gene>
    <name evidence="1" type="primary">cinA</name>
    <name evidence="3" type="ORF">H9841_08285</name>
</gene>
<dbReference type="InterPro" id="IPR041424">
    <property type="entry name" value="CinA_KH"/>
</dbReference>
<dbReference type="Gene3D" id="3.40.980.10">
    <property type="entry name" value="MoaB/Mog-like domain"/>
    <property type="match status" value="1"/>
</dbReference>
<comment type="similarity">
    <text evidence="1">Belongs to the CinA family.</text>
</comment>
<dbReference type="HAMAP" id="MF_00226_B">
    <property type="entry name" value="CinA_B"/>
    <property type="match status" value="1"/>
</dbReference>
<dbReference type="InterPro" id="IPR001453">
    <property type="entry name" value="MoaB/Mog_dom"/>
</dbReference>
<sequence length="415" mass="44385">MPYTAELIAVGTELLLGNIANTDAQMLSKGLSALGIHVYYHTVVGDNPERLRAAVEIARRRADILITTGGLGPTCDDLTKTVLAQCFGKELVYNSEAEERCRAFFQSIGREMTDNNHQQFYLPEGATVFQNDWGTAPGCGFEAEGVRVLMLPGPPRECTAMFQHRAVPYLQGLSDGVIVSRTLKLFGIGESGMESLLREKMNAMHNPTLAPYAKEGECELRITAKAESESAARALIAPVEEELRALFGDKIYGADLSSLEEAVLALLKEKGLTMGSAESCTGGLIAKRITDLPGSSAVFRGGVVSYATQVKHTVLGVPEELLEQYGAVSEPVARAMAEGARRVLGCDLAVSTTGVAGPDSDERGNPVGLVYVALATSEGTHVRKLHAGTGRERVRTAAAHNAFDLVRRYCAGLAL</sequence>
<dbReference type="InterPro" id="IPR050101">
    <property type="entry name" value="CinA"/>
</dbReference>
<name>A0A9D1YA62_9FIRM</name>
<dbReference type="CDD" id="cd00885">
    <property type="entry name" value="cinA"/>
    <property type="match status" value="1"/>
</dbReference>